<feature type="compositionally biased region" description="Basic and acidic residues" evidence="1">
    <location>
        <begin position="65"/>
        <end position="80"/>
    </location>
</feature>
<gene>
    <name evidence="2" type="ORF">GCM10010357_10260</name>
</gene>
<comment type="caution">
    <text evidence="2">The sequence shown here is derived from an EMBL/GenBank/DDBJ whole genome shotgun (WGS) entry which is preliminary data.</text>
</comment>
<organism evidence="2 3">
    <name type="scientific">Streptomyces luteireticuli</name>
    <dbReference type="NCBI Taxonomy" id="173858"/>
    <lineage>
        <taxon>Bacteria</taxon>
        <taxon>Bacillati</taxon>
        <taxon>Actinomycetota</taxon>
        <taxon>Actinomycetes</taxon>
        <taxon>Kitasatosporales</taxon>
        <taxon>Streptomycetaceae</taxon>
        <taxon>Streptomyces</taxon>
    </lineage>
</organism>
<reference evidence="2 3" key="1">
    <citation type="journal article" date="2019" name="Int. J. Syst. Evol. Microbiol.">
        <title>The Global Catalogue of Microorganisms (GCM) 10K type strain sequencing project: providing services to taxonomists for standard genome sequencing and annotation.</title>
        <authorList>
            <consortium name="The Broad Institute Genomics Platform"/>
            <consortium name="The Broad Institute Genome Sequencing Center for Infectious Disease"/>
            <person name="Wu L."/>
            <person name="Ma J."/>
        </authorList>
    </citation>
    <scope>NUCLEOTIDE SEQUENCE [LARGE SCALE GENOMIC DNA]</scope>
    <source>
        <strain evidence="2 3">JCM 4788</strain>
    </source>
</reference>
<protein>
    <submittedName>
        <fullName evidence="2">Uncharacterized protein</fullName>
    </submittedName>
</protein>
<dbReference type="Proteomes" id="UP001500879">
    <property type="component" value="Unassembled WGS sequence"/>
</dbReference>
<sequence>MWGSGGERFRAVRAVSSPLARPFTVSSGAPPLGPAMRLRRIVLKRRTGWISLEGALGVQGAEPPVGRRGEAPPTRAERGAGAEGAEPRKKR</sequence>
<evidence type="ECO:0000313" key="3">
    <source>
        <dbReference type="Proteomes" id="UP001500879"/>
    </source>
</evidence>
<evidence type="ECO:0000313" key="2">
    <source>
        <dbReference type="EMBL" id="GAA0391509.1"/>
    </source>
</evidence>
<evidence type="ECO:0000256" key="1">
    <source>
        <dbReference type="SAM" id="MobiDB-lite"/>
    </source>
</evidence>
<proteinExistence type="predicted"/>
<name>A0ABN0YEU7_9ACTN</name>
<feature type="region of interest" description="Disordered" evidence="1">
    <location>
        <begin position="59"/>
        <end position="91"/>
    </location>
</feature>
<keyword evidence="3" id="KW-1185">Reference proteome</keyword>
<dbReference type="EMBL" id="BAAABX010000009">
    <property type="protein sequence ID" value="GAA0391509.1"/>
    <property type="molecule type" value="Genomic_DNA"/>
</dbReference>
<accession>A0ABN0YEU7</accession>